<dbReference type="CDD" id="cd00635">
    <property type="entry name" value="PLPDE_III_YBL036c_like"/>
    <property type="match status" value="1"/>
</dbReference>
<evidence type="ECO:0000256" key="2">
    <source>
        <dbReference type="HAMAP-Rule" id="MF_02087"/>
    </source>
</evidence>
<protein>
    <recommendedName>
        <fullName evidence="2">Pyridoxal phosphate homeostasis protein</fullName>
        <shortName evidence="2">PLP homeostasis protein</shortName>
    </recommendedName>
</protein>
<comment type="caution">
    <text evidence="6">The sequence shown here is derived from an EMBL/GenBank/DDBJ whole genome shotgun (WGS) entry which is preliminary data.</text>
</comment>
<evidence type="ECO:0000313" key="7">
    <source>
        <dbReference type="Proteomes" id="UP001200537"/>
    </source>
</evidence>
<dbReference type="Gene3D" id="3.20.20.10">
    <property type="entry name" value="Alanine racemase"/>
    <property type="match status" value="1"/>
</dbReference>
<dbReference type="PANTHER" id="PTHR10146">
    <property type="entry name" value="PROLINE SYNTHETASE CO-TRANSCRIBED BACTERIAL HOMOLOG PROTEIN"/>
    <property type="match status" value="1"/>
</dbReference>
<dbReference type="Pfam" id="PF01168">
    <property type="entry name" value="Ala_racemase_N"/>
    <property type="match status" value="1"/>
</dbReference>
<keyword evidence="1 2" id="KW-0663">Pyridoxal phosphate</keyword>
<evidence type="ECO:0000313" key="6">
    <source>
        <dbReference type="EMBL" id="MCG4616884.1"/>
    </source>
</evidence>
<dbReference type="HAMAP" id="MF_02087">
    <property type="entry name" value="PLP_homeostasis"/>
    <property type="match status" value="1"/>
</dbReference>
<accession>A0AAJ1EWF1</accession>
<dbReference type="InterPro" id="IPR029066">
    <property type="entry name" value="PLP-binding_barrel"/>
</dbReference>
<dbReference type="PIRSF" id="PIRSF004848">
    <property type="entry name" value="YBL036c_PLPDEIII"/>
    <property type="match status" value="1"/>
</dbReference>
<dbReference type="Proteomes" id="UP001200537">
    <property type="component" value="Unassembled WGS sequence"/>
</dbReference>
<sequence length="240" mass="26541">MDIATGIEQVDQRISKACEQAGRERSEVTLELAVKTRTSEQIIAAAKELKKRGLPVVLGHNHVQEAQATNEAVRAADLGAEVHMIGRLQGNKITAALKVCDLVETVDSLKTAQRLVRRLEANYPGRVLPCFIEVNCSREASKEGINPEDAWELTQQVLQMEQLSLRGFMTIGALSPDEERIRESFRILRDLRDRTLAAGGPGQDARELSMGMSQDLEIAISEDATMVRIGTDVFGARDYR</sequence>
<reference evidence="6" key="1">
    <citation type="submission" date="2022-01" db="EMBL/GenBank/DDBJ databases">
        <title>Collection of gut derived symbiotic bacterial strains cultured from healthy donors.</title>
        <authorList>
            <person name="Lin H."/>
            <person name="Kohout C."/>
            <person name="Waligurski E."/>
            <person name="Pamer E.G."/>
        </authorList>
    </citation>
    <scope>NUCLEOTIDE SEQUENCE</scope>
    <source>
        <strain evidence="6">DFI.7.46</strain>
    </source>
</reference>
<gene>
    <name evidence="6" type="ORF">L0M99_00030</name>
</gene>
<comment type="function">
    <text evidence="2">Pyridoxal 5'-phosphate (PLP)-binding protein, which is involved in PLP homeostasis.</text>
</comment>
<comment type="cofactor">
    <cofactor evidence="3">
        <name>pyridoxal 5'-phosphate</name>
        <dbReference type="ChEBI" id="CHEBI:597326"/>
    </cofactor>
</comment>
<dbReference type="AlphaFoldDB" id="A0AAJ1EWF1"/>
<dbReference type="InterPro" id="IPR001608">
    <property type="entry name" value="Ala_racemase_N"/>
</dbReference>
<dbReference type="SUPFAM" id="SSF51419">
    <property type="entry name" value="PLP-binding barrel"/>
    <property type="match status" value="1"/>
</dbReference>
<evidence type="ECO:0000256" key="3">
    <source>
        <dbReference type="PIRSR" id="PIRSR004848-1"/>
    </source>
</evidence>
<dbReference type="InterPro" id="IPR011078">
    <property type="entry name" value="PyrdxlP_homeostasis"/>
</dbReference>
<dbReference type="GO" id="GO:0030170">
    <property type="term" value="F:pyridoxal phosphate binding"/>
    <property type="evidence" value="ECO:0007669"/>
    <property type="project" value="UniProtKB-UniRule"/>
</dbReference>
<feature type="domain" description="Alanine racemase N-terminal" evidence="5">
    <location>
        <begin position="34"/>
        <end position="237"/>
    </location>
</feature>
<name>A0AAJ1EWF1_9ACTO</name>
<dbReference type="PANTHER" id="PTHR10146:SF14">
    <property type="entry name" value="PYRIDOXAL PHOSPHATE HOMEOSTASIS PROTEIN"/>
    <property type="match status" value="1"/>
</dbReference>
<comment type="similarity">
    <text evidence="2 4">Belongs to the pyridoxal phosphate-binding protein YggS/PROSC family.</text>
</comment>
<feature type="modified residue" description="N6-(pyridoxal phosphate)lysine" evidence="2 3">
    <location>
        <position position="35"/>
    </location>
</feature>
<dbReference type="NCBIfam" id="TIGR00044">
    <property type="entry name" value="YggS family pyridoxal phosphate-dependent enzyme"/>
    <property type="match status" value="1"/>
</dbReference>
<dbReference type="EMBL" id="JAKNHJ010000001">
    <property type="protein sequence ID" value="MCG4616884.1"/>
    <property type="molecule type" value="Genomic_DNA"/>
</dbReference>
<dbReference type="RefSeq" id="WP_024058167.1">
    <property type="nucleotide sequence ID" value="NZ_JAGZVZ010000017.1"/>
</dbReference>
<evidence type="ECO:0000256" key="1">
    <source>
        <dbReference type="ARBA" id="ARBA00022898"/>
    </source>
</evidence>
<proteinExistence type="inferred from homology"/>
<evidence type="ECO:0000259" key="5">
    <source>
        <dbReference type="Pfam" id="PF01168"/>
    </source>
</evidence>
<evidence type="ECO:0000256" key="4">
    <source>
        <dbReference type="RuleBase" id="RU004514"/>
    </source>
</evidence>
<organism evidence="6 7">
    <name type="scientific">Varibaculum cambriense</name>
    <dbReference type="NCBI Taxonomy" id="184870"/>
    <lineage>
        <taxon>Bacteria</taxon>
        <taxon>Bacillati</taxon>
        <taxon>Actinomycetota</taxon>
        <taxon>Actinomycetes</taxon>
        <taxon>Actinomycetales</taxon>
        <taxon>Actinomycetaceae</taxon>
        <taxon>Varibaculum</taxon>
    </lineage>
</organism>